<accession>A0A068R0W6</accession>
<protein>
    <submittedName>
        <fullName evidence="1">Uncharacterized protein</fullName>
    </submittedName>
</protein>
<organism evidence="1 2">
    <name type="scientific">Xenorhabdus poinarii G6</name>
    <dbReference type="NCBI Taxonomy" id="1354304"/>
    <lineage>
        <taxon>Bacteria</taxon>
        <taxon>Pseudomonadati</taxon>
        <taxon>Pseudomonadota</taxon>
        <taxon>Gammaproteobacteria</taxon>
        <taxon>Enterobacterales</taxon>
        <taxon>Morganellaceae</taxon>
        <taxon>Xenorhabdus</taxon>
    </lineage>
</organism>
<dbReference type="Proteomes" id="UP000032735">
    <property type="component" value="Chromosome"/>
</dbReference>
<dbReference type="HOGENOM" id="CLU_3319536_0_0_6"/>
<dbReference type="KEGG" id="xpo:XPG1_1158"/>
<dbReference type="AlphaFoldDB" id="A0A068R0W6"/>
<name>A0A068R0W6_9GAMM</name>
<gene>
    <name evidence="1" type="ORF">XPG1_1158</name>
</gene>
<evidence type="ECO:0000313" key="1">
    <source>
        <dbReference type="EMBL" id="CDG20813.1"/>
    </source>
</evidence>
<keyword evidence="2" id="KW-1185">Reference proteome</keyword>
<sequence>MFEVLAEEKVRKLLWHGHNFHYNHQLPRLEEILYNETRK</sequence>
<proteinExistence type="predicted"/>
<dbReference type="EMBL" id="FO704551">
    <property type="protein sequence ID" value="CDG20813.1"/>
    <property type="molecule type" value="Genomic_DNA"/>
</dbReference>
<evidence type="ECO:0000313" key="2">
    <source>
        <dbReference type="Proteomes" id="UP000032735"/>
    </source>
</evidence>
<reference evidence="1 2" key="1">
    <citation type="submission" date="2013-07" db="EMBL/GenBank/DDBJ databases">
        <authorList>
            <person name="Genoscope - CEA"/>
        </authorList>
    </citation>
    <scope>NUCLEOTIDE SEQUENCE [LARGE SCALE GENOMIC DNA]</scope>
    <source>
        <strain evidence="1 2">G6</strain>
    </source>
</reference>